<dbReference type="SUPFAM" id="SSF52540">
    <property type="entry name" value="P-loop containing nucleoside triphosphate hydrolases"/>
    <property type="match status" value="1"/>
</dbReference>
<dbReference type="GO" id="GO:0005524">
    <property type="term" value="F:ATP binding"/>
    <property type="evidence" value="ECO:0007669"/>
    <property type="project" value="InterPro"/>
</dbReference>
<feature type="compositionally biased region" description="Basic and acidic residues" evidence="1">
    <location>
        <begin position="1"/>
        <end position="13"/>
    </location>
</feature>
<name>A0AAD6XG18_9AGAR</name>
<dbReference type="InterPro" id="IPR027417">
    <property type="entry name" value="P-loop_NTPase"/>
</dbReference>
<evidence type="ECO:0000259" key="2">
    <source>
        <dbReference type="SMART" id="SM00382"/>
    </source>
</evidence>
<dbReference type="Gene3D" id="3.40.50.300">
    <property type="entry name" value="P-loop containing nucleotide triphosphate hydrolases"/>
    <property type="match status" value="1"/>
</dbReference>
<dbReference type="AlphaFoldDB" id="A0AAD6XG18"/>
<comment type="caution">
    <text evidence="3">The sequence shown here is derived from an EMBL/GenBank/DDBJ whole genome shotgun (WGS) entry which is preliminary data.</text>
</comment>
<dbReference type="Pfam" id="PF00004">
    <property type="entry name" value="AAA"/>
    <property type="match status" value="1"/>
</dbReference>
<dbReference type="PANTHER" id="PTHR46411:SF3">
    <property type="entry name" value="AAA+ ATPASE DOMAIN-CONTAINING PROTEIN"/>
    <property type="match status" value="1"/>
</dbReference>
<evidence type="ECO:0000313" key="3">
    <source>
        <dbReference type="EMBL" id="KAJ7076532.1"/>
    </source>
</evidence>
<sequence length="709" mass="80162">MPMKPKRVDRGWDDDGLDTAGGWGPPTQHQSRPSACSCTFSKKNDIEGDTCPSDQDEVATEPFDGVLERKEHYLIREQIWREEIQQWVPYDASRYKIPVLEKDLGNYFYINIRHLLPGDEGELVLSDFSETLLNFLRTFYGDEFYDDSPERSADSLLPDIPILRSKLEAINFHLAAETPKIAAGTMLIAGAATEVADSDIIDKRAFAVALGCKEAKKATYMESHVDQFLTEAREHLSVLTDYLSELYKPKAEKLALQLSDGCIEFNLLIFYYELEQRYYLDSRNDDMTTGFRLKHRAYSDSKKNLHLSGSAYRWDGRYYEETPVDCYVGSYHGTKDLNSLPCQPLTPETEAALMARGLLYTALSGCHYRSYHKDRIIVDRIGYDCRKGYDRDTNEEIPEFPKENLWLLPGSVYGFNLTKKVWSVFSVTEIGPVSFDEKAWDHLVLDAETKLLIKSLVQVTRNSNTTSNIINDVITGKGGGLISVLHGPPGTGKTLTAEAVAEQLKRPLYIVGTSELSTKPSAMEERLKSILSLATAWDAVLLIDEADVLLEQRSLHEIERNSLVSVALRVLEYHRGVLFLTTNRIKTFDPAFLSRISVAIKYPEHDLHSRRIIWRKFFELAGVKTHDTDGSGRSTPTDMVKLDDPTKVASISEAELDALAEKPFNGRTIKNLVRTAQALAMSFEQPMSKAHLDIVVRSQEKFLCEFATE</sequence>
<dbReference type="Proteomes" id="UP001222325">
    <property type="component" value="Unassembled WGS sequence"/>
</dbReference>
<evidence type="ECO:0000313" key="4">
    <source>
        <dbReference type="Proteomes" id="UP001222325"/>
    </source>
</evidence>
<keyword evidence="4" id="KW-1185">Reference proteome</keyword>
<accession>A0AAD6XG18</accession>
<feature type="region of interest" description="Disordered" evidence="1">
    <location>
        <begin position="1"/>
        <end position="34"/>
    </location>
</feature>
<reference evidence="3" key="1">
    <citation type="submission" date="2023-03" db="EMBL/GenBank/DDBJ databases">
        <title>Massive genome expansion in bonnet fungi (Mycena s.s.) driven by repeated elements and novel gene families across ecological guilds.</title>
        <authorList>
            <consortium name="Lawrence Berkeley National Laboratory"/>
            <person name="Harder C.B."/>
            <person name="Miyauchi S."/>
            <person name="Viragh M."/>
            <person name="Kuo A."/>
            <person name="Thoen E."/>
            <person name="Andreopoulos B."/>
            <person name="Lu D."/>
            <person name="Skrede I."/>
            <person name="Drula E."/>
            <person name="Henrissat B."/>
            <person name="Morin E."/>
            <person name="Kohler A."/>
            <person name="Barry K."/>
            <person name="LaButti K."/>
            <person name="Morin E."/>
            <person name="Salamov A."/>
            <person name="Lipzen A."/>
            <person name="Mereny Z."/>
            <person name="Hegedus B."/>
            <person name="Baldrian P."/>
            <person name="Stursova M."/>
            <person name="Weitz H."/>
            <person name="Taylor A."/>
            <person name="Grigoriev I.V."/>
            <person name="Nagy L.G."/>
            <person name="Martin F."/>
            <person name="Kauserud H."/>
        </authorList>
    </citation>
    <scope>NUCLEOTIDE SEQUENCE</scope>
    <source>
        <strain evidence="3">CBHHK173m</strain>
    </source>
</reference>
<dbReference type="InterPro" id="IPR003959">
    <property type="entry name" value="ATPase_AAA_core"/>
</dbReference>
<evidence type="ECO:0000256" key="1">
    <source>
        <dbReference type="SAM" id="MobiDB-lite"/>
    </source>
</evidence>
<dbReference type="InterPro" id="IPR003593">
    <property type="entry name" value="AAA+_ATPase"/>
</dbReference>
<dbReference type="PANTHER" id="PTHR46411">
    <property type="entry name" value="FAMILY ATPASE, PUTATIVE-RELATED"/>
    <property type="match status" value="1"/>
</dbReference>
<dbReference type="EMBL" id="JARJCN010000080">
    <property type="protein sequence ID" value="KAJ7076532.1"/>
    <property type="molecule type" value="Genomic_DNA"/>
</dbReference>
<gene>
    <name evidence="3" type="ORF">B0H15DRAFT_1026504</name>
</gene>
<dbReference type="CDD" id="cd19481">
    <property type="entry name" value="RecA-like_protease"/>
    <property type="match status" value="1"/>
</dbReference>
<dbReference type="GO" id="GO:0016887">
    <property type="term" value="F:ATP hydrolysis activity"/>
    <property type="evidence" value="ECO:0007669"/>
    <property type="project" value="InterPro"/>
</dbReference>
<dbReference type="InterPro" id="IPR054289">
    <property type="entry name" value="DUF7025"/>
</dbReference>
<organism evidence="3 4">
    <name type="scientific">Mycena belliarum</name>
    <dbReference type="NCBI Taxonomy" id="1033014"/>
    <lineage>
        <taxon>Eukaryota</taxon>
        <taxon>Fungi</taxon>
        <taxon>Dikarya</taxon>
        <taxon>Basidiomycota</taxon>
        <taxon>Agaricomycotina</taxon>
        <taxon>Agaricomycetes</taxon>
        <taxon>Agaricomycetidae</taxon>
        <taxon>Agaricales</taxon>
        <taxon>Marasmiineae</taxon>
        <taxon>Mycenaceae</taxon>
        <taxon>Mycena</taxon>
    </lineage>
</organism>
<dbReference type="SMART" id="SM00382">
    <property type="entry name" value="AAA"/>
    <property type="match status" value="1"/>
</dbReference>
<protein>
    <submittedName>
        <fullName evidence="3">P-loop containing nucleoside triphosphate hydrolase protein</fullName>
    </submittedName>
</protein>
<dbReference type="Pfam" id="PF22942">
    <property type="entry name" value="DUF7025"/>
    <property type="match status" value="1"/>
</dbReference>
<keyword evidence="3" id="KW-0378">Hydrolase</keyword>
<proteinExistence type="predicted"/>
<feature type="domain" description="AAA+ ATPase" evidence="2">
    <location>
        <begin position="479"/>
        <end position="604"/>
    </location>
</feature>